<evidence type="ECO:0000313" key="5">
    <source>
        <dbReference type="EnsemblMetazoa" id="KAF7495194.1"/>
    </source>
</evidence>
<dbReference type="GO" id="GO:0005886">
    <property type="term" value="C:plasma membrane"/>
    <property type="evidence" value="ECO:0007669"/>
    <property type="project" value="TreeGrafter"/>
</dbReference>
<dbReference type="PANTHER" id="PTHR31650:SF1">
    <property type="entry name" value="WAX ESTER SYNTHASE_DIACYLGLYCEROL ACYLTRANSFERASE 4-RELATED"/>
    <property type="match status" value="1"/>
</dbReference>
<dbReference type="Proteomes" id="UP000070412">
    <property type="component" value="Unassembled WGS sequence"/>
</dbReference>
<feature type="region of interest" description="Disordered" evidence="1">
    <location>
        <begin position="153"/>
        <end position="186"/>
    </location>
</feature>
<dbReference type="InterPro" id="IPR009721">
    <property type="entry name" value="O-acyltransferase_WSD1_C"/>
</dbReference>
<dbReference type="EMBL" id="WVUK01000050">
    <property type="protein sequence ID" value="KAF7495194.1"/>
    <property type="molecule type" value="Genomic_DNA"/>
</dbReference>
<dbReference type="GO" id="GO:0019432">
    <property type="term" value="P:triglyceride biosynthetic process"/>
    <property type="evidence" value="ECO:0007669"/>
    <property type="project" value="TreeGrafter"/>
</dbReference>
<keyword evidence="2" id="KW-0472">Membrane</keyword>
<feature type="transmembrane region" description="Helical" evidence="2">
    <location>
        <begin position="506"/>
        <end position="525"/>
    </location>
</feature>
<dbReference type="EnsemblMetazoa" id="SSS_3s_mrna">
    <property type="protein sequence ID" value="KAF7495194.1"/>
    <property type="gene ID" value="SSS_3"/>
</dbReference>
<reference evidence="5" key="3">
    <citation type="submission" date="2022-06" db="UniProtKB">
        <authorList>
            <consortium name="EnsemblMetazoa"/>
        </authorList>
    </citation>
    <scope>IDENTIFICATION</scope>
</reference>
<accession>A0A834VH85</accession>
<keyword evidence="2" id="KW-0812">Transmembrane</keyword>
<evidence type="ECO:0000256" key="2">
    <source>
        <dbReference type="SAM" id="Phobius"/>
    </source>
</evidence>
<feature type="compositionally biased region" description="Low complexity" evidence="1">
    <location>
        <begin position="236"/>
        <end position="246"/>
    </location>
</feature>
<proteinExistence type="predicted"/>
<feature type="region of interest" description="Disordered" evidence="1">
    <location>
        <begin position="77"/>
        <end position="103"/>
    </location>
</feature>
<reference evidence="4" key="2">
    <citation type="submission" date="2020-01" db="EMBL/GenBank/DDBJ databases">
        <authorList>
            <person name="Korhonen P.K.K."/>
            <person name="Guangxu M.G."/>
            <person name="Wang T.W."/>
            <person name="Stroehlein A.J.S."/>
            <person name="Young N.D."/>
            <person name="Ang C.-S.A."/>
            <person name="Fernando D.W.F."/>
            <person name="Lu H.L."/>
            <person name="Taylor S.T."/>
            <person name="Ehtesham M.E.M."/>
            <person name="Najaraj S.H.N."/>
            <person name="Harsha G.H.G."/>
            <person name="Madugundu A.M."/>
            <person name="Renuse S.R."/>
            <person name="Holt D.H."/>
            <person name="Pandey A.P."/>
            <person name="Papenfuss A.P."/>
            <person name="Gasser R.B.G."/>
            <person name="Fischer K.F."/>
        </authorList>
    </citation>
    <scope>NUCLEOTIDE SEQUENCE</scope>
    <source>
        <strain evidence="4">SSS_KF_BRIS2020</strain>
    </source>
</reference>
<sequence>MAKASRTSKNASTIPSSSQSSSTKFHNDQDDDGSGSDPFQSSIRETSFSNLASRKFLNPKLTIDTRNAQQLVNLNDCDDSFLNNQNDTPVPTPPPPPKQSLPFLQSSMHEELPIHHHFYHTEKIVDDQRNLADTISSPSTARQCTLHQYQHQHSHHHHNHHHHQHQHQHHHRTHRRKRRHRESKIKKLKFPFSSKNPKTIFETKRSDRSYPYLAQHSPECPANPNRLASSIDQNHSQSSLTRASSSISSDQSFVPNVALKLENLLNNNKPNGGLKSKKLKTLIHPLDRSIVGIFTLTIFFTILALLTGAPTVLLLMIVLPIFIGLKKLLQCDLFSLSDLEPVSSIDSYWLTKGHITNCLMYLDKGLSIEQLRDVIATRLLIKPEMARFKSRLIHKGLFRSAFWKHEPEMNNIDDHIIQDDPIECKKSLRKRLIDLMNQTLPMDKPLWQIRYSSANYCDQVILIVRVHQTLSQSGLISILTHYLCDTVPVCSAQKARFGGATLSINILRAIIVGPLTFFLWIMWAFTRRNHNYLTKSKEIKSIHWSTFDLPKIKHIKQVTRSTYNDVFMASIAGSIRSYLIANTNIINPPDLTISIPVDIKPHSPIDSDLIGVNYVLSSSPMPTNTEGAIPRLWEVRHLMEELKTSADTAVMYGSHYLLSRFLPASLYRSLMNLINRNASIYMSNIMGPESSLSIGSHRLNKMHYFLSPPSYCSIVYNIITYENKLYISITTRSKLITNAKELMRQFRSQIDILYELLARRRVPGEGRRIKRPMYLEPMVVPSQSISPSSTVMLQQQAQQQLSPTHYFNPIDQHLQFQQKQLSVSQNDLSNKLHAIQDELNQLSSSYDLGYPNVVQRFEELKDEFTTLLYEMRRRKSLAEYGSNIVINIENQEDDDNDGELRAIPRRFSVSLGRRASIVSSLPSASRVTPPIISRRSMATSPEPPGSTEFVFKIETEC</sequence>
<reference evidence="6" key="1">
    <citation type="journal article" date="2020" name="PLoS Negl. Trop. Dis.">
        <title>High-quality nuclear genome for Sarcoptes scabiei-A critical resource for a neglected parasite.</title>
        <authorList>
            <person name="Korhonen P.K."/>
            <person name="Gasser R.B."/>
            <person name="Ma G."/>
            <person name="Wang T."/>
            <person name="Stroehlein A.J."/>
            <person name="Young N.D."/>
            <person name="Ang C.S."/>
            <person name="Fernando D.D."/>
            <person name="Lu H.C."/>
            <person name="Taylor S."/>
            <person name="Reynolds S.L."/>
            <person name="Mofiz E."/>
            <person name="Najaraj S.H."/>
            <person name="Gowda H."/>
            <person name="Madugundu A."/>
            <person name="Renuse S."/>
            <person name="Holt D."/>
            <person name="Pandey A."/>
            <person name="Papenfuss A.T."/>
            <person name="Fischer K."/>
        </authorList>
    </citation>
    <scope>NUCLEOTIDE SEQUENCE [LARGE SCALE GENOMIC DNA]</scope>
</reference>
<feature type="compositionally biased region" description="Polar residues" evidence="1">
    <location>
        <begin position="226"/>
        <end position="235"/>
    </location>
</feature>
<evidence type="ECO:0000259" key="3">
    <source>
        <dbReference type="Pfam" id="PF06974"/>
    </source>
</evidence>
<feature type="region of interest" description="Disordered" evidence="1">
    <location>
        <begin position="204"/>
        <end position="246"/>
    </location>
</feature>
<evidence type="ECO:0000313" key="4">
    <source>
        <dbReference type="EMBL" id="KAF7495194.1"/>
    </source>
</evidence>
<keyword evidence="2" id="KW-1133">Transmembrane helix</keyword>
<feature type="transmembrane region" description="Helical" evidence="2">
    <location>
        <begin position="312"/>
        <end position="329"/>
    </location>
</feature>
<name>A0A834VH85_SARSC</name>
<dbReference type="OrthoDB" id="619536at2759"/>
<evidence type="ECO:0000256" key="1">
    <source>
        <dbReference type="SAM" id="MobiDB-lite"/>
    </source>
</evidence>
<dbReference type="Pfam" id="PF06974">
    <property type="entry name" value="WS_DGAT_C"/>
    <property type="match status" value="1"/>
</dbReference>
<dbReference type="AlphaFoldDB" id="A0A834VH85"/>
<dbReference type="GO" id="GO:0008374">
    <property type="term" value="F:O-acyltransferase activity"/>
    <property type="evidence" value="ECO:0007669"/>
    <property type="project" value="InterPro"/>
</dbReference>
<protein>
    <recommendedName>
        <fullName evidence="3">O-acyltransferase WSD1 C-terminal domain-containing protein</fullName>
    </recommendedName>
</protein>
<dbReference type="InterPro" id="IPR045034">
    <property type="entry name" value="O-acyltransferase_WSD1-like"/>
</dbReference>
<feature type="compositionally biased region" description="Pro residues" evidence="1">
    <location>
        <begin position="90"/>
        <end position="99"/>
    </location>
</feature>
<dbReference type="PANTHER" id="PTHR31650">
    <property type="entry name" value="O-ACYLTRANSFERASE (WSD1-LIKE) FAMILY PROTEIN"/>
    <property type="match status" value="1"/>
</dbReference>
<gene>
    <name evidence="4" type="ORF">SSS_3</name>
</gene>
<feature type="domain" description="O-acyltransferase WSD1 C-terminal" evidence="3">
    <location>
        <begin position="620"/>
        <end position="752"/>
    </location>
</feature>
<feature type="compositionally biased region" description="Polar residues" evidence="1">
    <location>
        <begin position="1"/>
        <end position="15"/>
    </location>
</feature>
<evidence type="ECO:0000313" key="6">
    <source>
        <dbReference type="Proteomes" id="UP000070412"/>
    </source>
</evidence>
<organism evidence="4">
    <name type="scientific">Sarcoptes scabiei</name>
    <name type="common">Itch mite</name>
    <name type="synonym">Acarus scabiei</name>
    <dbReference type="NCBI Taxonomy" id="52283"/>
    <lineage>
        <taxon>Eukaryota</taxon>
        <taxon>Metazoa</taxon>
        <taxon>Ecdysozoa</taxon>
        <taxon>Arthropoda</taxon>
        <taxon>Chelicerata</taxon>
        <taxon>Arachnida</taxon>
        <taxon>Acari</taxon>
        <taxon>Acariformes</taxon>
        <taxon>Sarcoptiformes</taxon>
        <taxon>Astigmata</taxon>
        <taxon>Psoroptidia</taxon>
        <taxon>Sarcoptoidea</taxon>
        <taxon>Sarcoptidae</taxon>
        <taxon>Sarcoptinae</taxon>
        <taxon>Sarcoptes</taxon>
    </lineage>
</organism>
<keyword evidence="6" id="KW-1185">Reference proteome</keyword>
<feature type="region of interest" description="Disordered" evidence="1">
    <location>
        <begin position="1"/>
        <end position="44"/>
    </location>
</feature>